<dbReference type="EMBL" id="REGN01001064">
    <property type="protein sequence ID" value="RNA37281.1"/>
    <property type="molecule type" value="Genomic_DNA"/>
</dbReference>
<organism evidence="1 2">
    <name type="scientific">Brachionus plicatilis</name>
    <name type="common">Marine rotifer</name>
    <name type="synonym">Brachionus muelleri</name>
    <dbReference type="NCBI Taxonomy" id="10195"/>
    <lineage>
        <taxon>Eukaryota</taxon>
        <taxon>Metazoa</taxon>
        <taxon>Spiralia</taxon>
        <taxon>Gnathifera</taxon>
        <taxon>Rotifera</taxon>
        <taxon>Eurotatoria</taxon>
        <taxon>Monogononta</taxon>
        <taxon>Pseudotrocha</taxon>
        <taxon>Ploima</taxon>
        <taxon>Brachionidae</taxon>
        <taxon>Brachionus</taxon>
    </lineage>
</organism>
<keyword evidence="2" id="KW-1185">Reference proteome</keyword>
<dbReference type="Proteomes" id="UP000276133">
    <property type="component" value="Unassembled WGS sequence"/>
</dbReference>
<dbReference type="AlphaFoldDB" id="A0A3M7SN58"/>
<gene>
    <name evidence="1" type="ORF">BpHYR1_011214</name>
</gene>
<evidence type="ECO:0000313" key="1">
    <source>
        <dbReference type="EMBL" id="RNA37281.1"/>
    </source>
</evidence>
<reference evidence="1 2" key="1">
    <citation type="journal article" date="2018" name="Sci. Rep.">
        <title>Genomic signatures of local adaptation to the degree of environmental predictability in rotifers.</title>
        <authorList>
            <person name="Franch-Gras L."/>
            <person name="Hahn C."/>
            <person name="Garcia-Roger E.M."/>
            <person name="Carmona M.J."/>
            <person name="Serra M."/>
            <person name="Gomez A."/>
        </authorList>
    </citation>
    <scope>NUCLEOTIDE SEQUENCE [LARGE SCALE GENOMIC DNA]</scope>
    <source>
        <strain evidence="1">HYR1</strain>
    </source>
</reference>
<name>A0A3M7SN58_BRAPC</name>
<proteinExistence type="predicted"/>
<protein>
    <submittedName>
        <fullName evidence="1">Uncharacterized protein</fullName>
    </submittedName>
</protein>
<comment type="caution">
    <text evidence="1">The sequence shown here is derived from an EMBL/GenBank/DDBJ whole genome shotgun (WGS) entry which is preliminary data.</text>
</comment>
<accession>A0A3M7SN58</accession>
<sequence>MTNIEIFQHINLNRSAFVGNDLFLLSLNYERYFERIKSEFSAQTGRNKICIRDRANQNI</sequence>
<evidence type="ECO:0000313" key="2">
    <source>
        <dbReference type="Proteomes" id="UP000276133"/>
    </source>
</evidence>